<evidence type="ECO:0000313" key="2">
    <source>
        <dbReference type="Proteomes" id="UP000012159"/>
    </source>
</evidence>
<proteinExistence type="predicted"/>
<dbReference type="Proteomes" id="UP000012159">
    <property type="component" value="Unassembled WGS sequence"/>
</dbReference>
<accession>M6WCI0</accession>
<organism evidence="1 2">
    <name type="scientific">Leptospira borgpetersenii serovar Pomona str. 200901868</name>
    <dbReference type="NCBI Taxonomy" id="1192866"/>
    <lineage>
        <taxon>Bacteria</taxon>
        <taxon>Pseudomonadati</taxon>
        <taxon>Spirochaetota</taxon>
        <taxon>Spirochaetia</taxon>
        <taxon>Leptospirales</taxon>
        <taxon>Leptospiraceae</taxon>
        <taxon>Leptospira</taxon>
    </lineage>
</organism>
<sequence length="119" mass="13774">MLAKSLQGFIRGTASFTVTKFSLLYGISFENVLLKSDSSFEERPVFSVKELDFSYNLPLIFLGRAKLSKIAVIGLQVDLRQKGGNGISQNYFPLLRRQRRKRYPLLWKKFPHSFRSVRI</sequence>
<name>M6WCI0_LEPBO</name>
<dbReference type="AlphaFoldDB" id="M6WCI0"/>
<gene>
    <name evidence="1" type="ORF">LEP1GSC133_4260</name>
</gene>
<protein>
    <submittedName>
        <fullName evidence="1">Uncharacterized protein</fullName>
    </submittedName>
</protein>
<dbReference type="STRING" id="1192866.LEP1GSC133_4260"/>
<dbReference type="EMBL" id="AKWF02000074">
    <property type="protein sequence ID" value="EMO62919.1"/>
    <property type="molecule type" value="Genomic_DNA"/>
</dbReference>
<reference evidence="1 2" key="1">
    <citation type="submission" date="2013-01" db="EMBL/GenBank/DDBJ databases">
        <authorList>
            <person name="Harkins D.M."/>
            <person name="Durkin A.S."/>
            <person name="Brinkac L.M."/>
            <person name="Haft D.H."/>
            <person name="Selengut J.D."/>
            <person name="Sanka R."/>
            <person name="DePew J."/>
            <person name="Purushe J."/>
            <person name="Picardeau M."/>
            <person name="Werts C."/>
            <person name="Goarant C."/>
            <person name="Vinetz J.M."/>
            <person name="Sutton G.G."/>
            <person name="Nierman W.C."/>
            <person name="Fouts D.E."/>
        </authorList>
    </citation>
    <scope>NUCLEOTIDE SEQUENCE [LARGE SCALE GENOMIC DNA]</scope>
    <source>
        <strain evidence="1 2">200901868</strain>
    </source>
</reference>
<evidence type="ECO:0000313" key="1">
    <source>
        <dbReference type="EMBL" id="EMO62919.1"/>
    </source>
</evidence>
<comment type="caution">
    <text evidence="1">The sequence shown here is derived from an EMBL/GenBank/DDBJ whole genome shotgun (WGS) entry which is preliminary data.</text>
</comment>